<proteinExistence type="predicted"/>
<name>A0A3D8SXV7_9HELO</name>
<comment type="caution">
    <text evidence="2">The sequence shown here is derived from an EMBL/GenBank/DDBJ whole genome shotgun (WGS) entry which is preliminary data.</text>
</comment>
<sequence length="394" mass="41600">MAGLSTAKGHLGRVGGEILGRPRGSSVALAAVGLTGSVSEFPPQIGYGENDDATADAPYDRGTKGGCNDDLQGTGGIAERSSLYVICLGRCLSRDHMMILESWILRPLAALPPTMARGYACSNELETPAHICHRPAGRARAAGTECTGRPEGTREGWGAHILLRYGILGKGYVLFPEGFAAGMIQVGKVEEEWPQASQPHLTPEPSTDQPLNAVIDIRSIFRHLRSYRVTSHTNVTHPDADHRVVGDLGTGYLGRRDLDHLPTRGAEVVPCREDRVRIAAKVGPCFGSPGTEDRRGGTASGEQGELGKDRSVATMLSNPVRHASPRARGLGLTKGEGLAVVVFVHISTPYPIDALARAPAGSHGAPGAIPNAVLISVKSRSRVVRKKAGSAVHP</sequence>
<keyword evidence="3" id="KW-1185">Reference proteome</keyword>
<dbReference type="Proteomes" id="UP000256328">
    <property type="component" value="Unassembled WGS sequence"/>
</dbReference>
<accession>A0A3D8SXV7</accession>
<dbReference type="AlphaFoldDB" id="A0A3D8SXV7"/>
<dbReference type="EMBL" id="PDLN01000003">
    <property type="protein sequence ID" value="RDW91145.1"/>
    <property type="molecule type" value="Genomic_DNA"/>
</dbReference>
<reference evidence="2 3" key="1">
    <citation type="journal article" date="2018" name="IMA Fungus">
        <title>IMA Genome-F 9: Draft genome sequence of Annulohypoxylon stygium, Aspergillus mulundensis, Berkeleyomyces basicola (syn. Thielaviopsis basicola), Ceratocystis smalleyi, two Cercospora beticola strains, Coleophoma cylindrospora, Fusarium fracticaudum, Phialophora cf. hyalina, and Morchella septimelata.</title>
        <authorList>
            <person name="Wingfield B.D."/>
            <person name="Bills G.F."/>
            <person name="Dong Y."/>
            <person name="Huang W."/>
            <person name="Nel W.J."/>
            <person name="Swalarsk-Parry B.S."/>
            <person name="Vaghefi N."/>
            <person name="Wilken P.M."/>
            <person name="An Z."/>
            <person name="de Beer Z.W."/>
            <person name="De Vos L."/>
            <person name="Chen L."/>
            <person name="Duong T.A."/>
            <person name="Gao Y."/>
            <person name="Hammerbacher A."/>
            <person name="Kikkert J.R."/>
            <person name="Li Y."/>
            <person name="Li H."/>
            <person name="Li K."/>
            <person name="Li Q."/>
            <person name="Liu X."/>
            <person name="Ma X."/>
            <person name="Naidoo K."/>
            <person name="Pethybridge S.J."/>
            <person name="Sun J."/>
            <person name="Steenkamp E.T."/>
            <person name="van der Nest M.A."/>
            <person name="van Wyk S."/>
            <person name="Wingfield M.J."/>
            <person name="Xiong C."/>
            <person name="Yue Q."/>
            <person name="Zhang X."/>
        </authorList>
    </citation>
    <scope>NUCLEOTIDE SEQUENCE [LARGE SCALE GENOMIC DNA]</scope>
    <source>
        <strain evidence="2 3">BP5796</strain>
    </source>
</reference>
<evidence type="ECO:0000313" key="3">
    <source>
        <dbReference type="Proteomes" id="UP000256328"/>
    </source>
</evidence>
<feature type="region of interest" description="Disordered" evidence="1">
    <location>
        <begin position="286"/>
        <end position="309"/>
    </location>
</feature>
<organism evidence="2 3">
    <name type="scientific">Coleophoma crateriformis</name>
    <dbReference type="NCBI Taxonomy" id="565419"/>
    <lineage>
        <taxon>Eukaryota</taxon>
        <taxon>Fungi</taxon>
        <taxon>Dikarya</taxon>
        <taxon>Ascomycota</taxon>
        <taxon>Pezizomycotina</taxon>
        <taxon>Leotiomycetes</taxon>
        <taxon>Helotiales</taxon>
        <taxon>Dermateaceae</taxon>
        <taxon>Coleophoma</taxon>
    </lineage>
</organism>
<evidence type="ECO:0000313" key="2">
    <source>
        <dbReference type="EMBL" id="RDW91145.1"/>
    </source>
</evidence>
<evidence type="ECO:0000256" key="1">
    <source>
        <dbReference type="SAM" id="MobiDB-lite"/>
    </source>
</evidence>
<gene>
    <name evidence="2" type="ORF">BP5796_02310</name>
</gene>
<protein>
    <submittedName>
        <fullName evidence="2">Uncharacterized protein</fullName>
    </submittedName>
</protein>